<feature type="transmembrane region" description="Helical" evidence="2">
    <location>
        <begin position="102"/>
        <end position="119"/>
    </location>
</feature>
<feature type="region of interest" description="Disordered" evidence="1">
    <location>
        <begin position="1"/>
        <end position="28"/>
    </location>
</feature>
<protein>
    <submittedName>
        <fullName evidence="3">Uncharacterized protein</fullName>
    </submittedName>
</protein>
<reference evidence="3 4" key="1">
    <citation type="submission" date="2020-10" db="EMBL/GenBank/DDBJ databases">
        <title>Haloactinobacterium sp. RN3S43, a bacterium isolated from saline soil.</title>
        <authorList>
            <person name="Sun J.-Q."/>
        </authorList>
    </citation>
    <scope>NUCLEOTIDE SEQUENCE [LARGE SCALE GENOMIC DNA]</scope>
    <source>
        <strain evidence="3 4">RN3S43</strain>
    </source>
</reference>
<dbReference type="Proteomes" id="UP000593758">
    <property type="component" value="Chromosome"/>
</dbReference>
<feature type="transmembrane region" description="Helical" evidence="2">
    <location>
        <begin position="159"/>
        <end position="180"/>
    </location>
</feature>
<dbReference type="EMBL" id="CP063169">
    <property type="protein sequence ID" value="QOR71710.1"/>
    <property type="molecule type" value="Genomic_DNA"/>
</dbReference>
<feature type="transmembrane region" description="Helical" evidence="2">
    <location>
        <begin position="40"/>
        <end position="64"/>
    </location>
</feature>
<feature type="transmembrane region" description="Helical" evidence="2">
    <location>
        <begin position="374"/>
        <end position="394"/>
    </location>
</feature>
<keyword evidence="2" id="KW-0812">Transmembrane</keyword>
<feature type="transmembrane region" description="Helical" evidence="2">
    <location>
        <begin position="336"/>
        <end position="362"/>
    </location>
</feature>
<evidence type="ECO:0000256" key="1">
    <source>
        <dbReference type="SAM" id="MobiDB-lite"/>
    </source>
</evidence>
<evidence type="ECO:0000313" key="3">
    <source>
        <dbReference type="EMBL" id="QOR71710.1"/>
    </source>
</evidence>
<feature type="transmembrane region" description="Helical" evidence="2">
    <location>
        <begin position="237"/>
        <end position="260"/>
    </location>
</feature>
<name>A0A7M1SVV3_9MICO</name>
<dbReference type="Pfam" id="PF19877">
    <property type="entry name" value="DUF6350"/>
    <property type="match status" value="1"/>
</dbReference>
<sequence>MSPARTPTPAHDAPRIAPRVVEHTSTRRALRTPEGALRGLLAGAEAVLLSWLVVIVPAIATYVATASAPALGSAGWLEAARVGTAAWLLGHGASVSLDGLELSLIPLGVTVLAVALMAGSVRRARLPGWPAAMISAAVYVAFAMLFVVFAGLPGANRALVGAALVAGVGTVLGFPTASLPSRVLAALAKVPGWIRTAFGGAWRALALHLLIATAAVVTAVVVNFGQVRDLHEGLHPDIVSGIVLVLAQLLALPNLVVYAASFLLGPGFAVGEGTAFTPSGVEAGPLPMVPVLGALPGPDSLAGQLPVLGVVGLVSGVAVGVWLARRLRARTLVDAVATTLGTALLTGGGMATLVALASGAAGPGRMAVIGADPFSVGLALLWQVGAPALVLVLLSHRSTVAWAGQLTARARRAGGTWWEQVRG</sequence>
<feature type="transmembrane region" description="Helical" evidence="2">
    <location>
        <begin position="131"/>
        <end position="152"/>
    </location>
</feature>
<feature type="transmembrane region" description="Helical" evidence="2">
    <location>
        <begin position="305"/>
        <end position="324"/>
    </location>
</feature>
<evidence type="ECO:0000313" key="4">
    <source>
        <dbReference type="Proteomes" id="UP000593758"/>
    </source>
</evidence>
<feature type="transmembrane region" description="Helical" evidence="2">
    <location>
        <begin position="200"/>
        <end position="225"/>
    </location>
</feature>
<keyword evidence="4" id="KW-1185">Reference proteome</keyword>
<evidence type="ECO:0000256" key="2">
    <source>
        <dbReference type="SAM" id="Phobius"/>
    </source>
</evidence>
<proteinExistence type="predicted"/>
<dbReference type="InterPro" id="IPR045931">
    <property type="entry name" value="DUF6350"/>
</dbReference>
<gene>
    <name evidence="3" type="ORF">IM660_05380</name>
</gene>
<dbReference type="KEGG" id="halt:IM660_05380"/>
<keyword evidence="2" id="KW-1133">Transmembrane helix</keyword>
<keyword evidence="2" id="KW-0472">Membrane</keyword>
<accession>A0A7M1SVV3</accession>
<dbReference type="RefSeq" id="WP_193498365.1">
    <property type="nucleotide sequence ID" value="NZ_CP063169.1"/>
</dbReference>
<organism evidence="3 4">
    <name type="scientific">Ruania alkalisoli</name>
    <dbReference type="NCBI Taxonomy" id="2779775"/>
    <lineage>
        <taxon>Bacteria</taxon>
        <taxon>Bacillati</taxon>
        <taxon>Actinomycetota</taxon>
        <taxon>Actinomycetes</taxon>
        <taxon>Micrococcales</taxon>
        <taxon>Ruaniaceae</taxon>
        <taxon>Ruania</taxon>
    </lineage>
</organism>
<dbReference type="AlphaFoldDB" id="A0A7M1SVV3"/>